<evidence type="ECO:0000256" key="1">
    <source>
        <dbReference type="SAM" id="MobiDB-lite"/>
    </source>
</evidence>
<dbReference type="EMBL" id="CP036347">
    <property type="protein sequence ID" value="QDU01860.1"/>
    <property type="molecule type" value="Genomic_DNA"/>
</dbReference>
<feature type="region of interest" description="Disordered" evidence="1">
    <location>
        <begin position="132"/>
        <end position="161"/>
    </location>
</feature>
<dbReference type="RefSeq" id="WP_145038180.1">
    <property type="nucleotide sequence ID" value="NZ_CP036347.1"/>
</dbReference>
<dbReference type="AlphaFoldDB" id="A0A517W9D5"/>
<reference evidence="2 3" key="1">
    <citation type="submission" date="2019-02" db="EMBL/GenBank/DDBJ databases">
        <title>Deep-cultivation of Planctomycetes and their phenomic and genomic characterization uncovers novel biology.</title>
        <authorList>
            <person name="Wiegand S."/>
            <person name="Jogler M."/>
            <person name="Boedeker C."/>
            <person name="Pinto D."/>
            <person name="Vollmers J."/>
            <person name="Rivas-Marin E."/>
            <person name="Kohn T."/>
            <person name="Peeters S.H."/>
            <person name="Heuer A."/>
            <person name="Rast P."/>
            <person name="Oberbeckmann S."/>
            <person name="Bunk B."/>
            <person name="Jeske O."/>
            <person name="Meyerdierks A."/>
            <person name="Storesund J.E."/>
            <person name="Kallscheuer N."/>
            <person name="Luecker S."/>
            <person name="Lage O.M."/>
            <person name="Pohl T."/>
            <person name="Merkel B.J."/>
            <person name="Hornburger P."/>
            <person name="Mueller R.-W."/>
            <person name="Bruemmer F."/>
            <person name="Labrenz M."/>
            <person name="Spormann A.M."/>
            <person name="Op den Camp H."/>
            <person name="Overmann J."/>
            <person name="Amann R."/>
            <person name="Jetten M.S.M."/>
            <person name="Mascher T."/>
            <person name="Medema M.H."/>
            <person name="Devos D.P."/>
            <person name="Kaster A.-K."/>
            <person name="Ovreas L."/>
            <person name="Rohde M."/>
            <person name="Galperin M.Y."/>
            <person name="Jogler C."/>
        </authorList>
    </citation>
    <scope>NUCLEOTIDE SEQUENCE [LARGE SCALE GENOMIC DNA]</scope>
    <source>
        <strain evidence="2 3">V6</strain>
    </source>
</reference>
<evidence type="ECO:0008006" key="4">
    <source>
        <dbReference type="Google" id="ProtNLM"/>
    </source>
</evidence>
<feature type="compositionally biased region" description="Polar residues" evidence="1">
    <location>
        <begin position="132"/>
        <end position="147"/>
    </location>
</feature>
<proteinExistence type="predicted"/>
<accession>A0A517W9D5</accession>
<gene>
    <name evidence="2" type="ORF">V6x_15430</name>
</gene>
<dbReference type="Proteomes" id="UP000320722">
    <property type="component" value="Chromosome"/>
</dbReference>
<evidence type="ECO:0000313" key="2">
    <source>
        <dbReference type="EMBL" id="QDU01860.1"/>
    </source>
</evidence>
<feature type="compositionally biased region" description="Basic and acidic residues" evidence="1">
    <location>
        <begin position="152"/>
        <end position="161"/>
    </location>
</feature>
<name>A0A517W9D5_9PLAN</name>
<sequence length="161" mass="17859">MNQGGPGRSAEEISHSMKRLRHELDGDVHQIKQSAATLSDWQYYIRNYPWMSLGGAALVGYLLVPKRLEIQSPDAETIEKLARKNRLVVEHQPRKHASRGGLQTVASFVTRLIIKAATAQLMHHFANGIASQESTTTSVASPESSLNGAGEHFSRIMEDRQ</sequence>
<evidence type="ECO:0000313" key="3">
    <source>
        <dbReference type="Proteomes" id="UP000320722"/>
    </source>
</evidence>
<protein>
    <recommendedName>
        <fullName evidence="4">DUF3618 domain-containing protein</fullName>
    </recommendedName>
</protein>
<organism evidence="2 3">
    <name type="scientific">Gimesia chilikensis</name>
    <dbReference type="NCBI Taxonomy" id="2605989"/>
    <lineage>
        <taxon>Bacteria</taxon>
        <taxon>Pseudomonadati</taxon>
        <taxon>Planctomycetota</taxon>
        <taxon>Planctomycetia</taxon>
        <taxon>Planctomycetales</taxon>
        <taxon>Planctomycetaceae</taxon>
        <taxon>Gimesia</taxon>
    </lineage>
</organism>